<reference evidence="1" key="1">
    <citation type="journal article" date="2022" name="Plant J.">
        <title>Strategies of tolerance reflected in two North American maple genomes.</title>
        <authorList>
            <person name="McEvoy S.L."/>
            <person name="Sezen U.U."/>
            <person name="Trouern-Trend A."/>
            <person name="McMahon S.M."/>
            <person name="Schaberg P.G."/>
            <person name="Yang J."/>
            <person name="Wegrzyn J.L."/>
            <person name="Swenson N.G."/>
        </authorList>
    </citation>
    <scope>NUCLEOTIDE SEQUENCE</scope>
    <source>
        <strain evidence="1">NS2018</strain>
    </source>
</reference>
<keyword evidence="2" id="KW-1185">Reference proteome</keyword>
<organism evidence="1 2">
    <name type="scientific">Acer saccharum</name>
    <name type="common">Sugar maple</name>
    <dbReference type="NCBI Taxonomy" id="4024"/>
    <lineage>
        <taxon>Eukaryota</taxon>
        <taxon>Viridiplantae</taxon>
        <taxon>Streptophyta</taxon>
        <taxon>Embryophyta</taxon>
        <taxon>Tracheophyta</taxon>
        <taxon>Spermatophyta</taxon>
        <taxon>Magnoliopsida</taxon>
        <taxon>eudicotyledons</taxon>
        <taxon>Gunneridae</taxon>
        <taxon>Pentapetalae</taxon>
        <taxon>rosids</taxon>
        <taxon>malvids</taxon>
        <taxon>Sapindales</taxon>
        <taxon>Sapindaceae</taxon>
        <taxon>Hippocastanoideae</taxon>
        <taxon>Acereae</taxon>
        <taxon>Acer</taxon>
    </lineage>
</organism>
<gene>
    <name evidence="1" type="ORF">LWI29_020039</name>
</gene>
<dbReference type="Proteomes" id="UP001168877">
    <property type="component" value="Unassembled WGS sequence"/>
</dbReference>
<dbReference type="EMBL" id="JAUESC010000003">
    <property type="protein sequence ID" value="KAK0600970.1"/>
    <property type="molecule type" value="Genomic_DNA"/>
</dbReference>
<comment type="caution">
    <text evidence="1">The sequence shown here is derived from an EMBL/GenBank/DDBJ whole genome shotgun (WGS) entry which is preliminary data.</text>
</comment>
<protein>
    <submittedName>
        <fullName evidence="1">Uncharacterized protein</fullName>
    </submittedName>
</protein>
<evidence type="ECO:0000313" key="1">
    <source>
        <dbReference type="EMBL" id="KAK0600970.1"/>
    </source>
</evidence>
<name>A0AA39W243_ACESA</name>
<sequence>MSARYFASSFLQHCYTPHIRPLYVFLNSSPLLLPLPPLPIPPNSFVKAMQATPDFSSPVRKASPPAICSTLLSTSILLRRRRLRFAPPPAAQPPTSPPAAVRSSLLQLIRSA</sequence>
<proteinExistence type="predicted"/>
<reference evidence="1" key="2">
    <citation type="submission" date="2023-06" db="EMBL/GenBank/DDBJ databases">
        <authorList>
            <person name="Swenson N.G."/>
            <person name="Wegrzyn J.L."/>
            <person name="Mcevoy S.L."/>
        </authorList>
    </citation>
    <scope>NUCLEOTIDE SEQUENCE</scope>
    <source>
        <strain evidence="1">NS2018</strain>
        <tissue evidence="1">Leaf</tissue>
    </source>
</reference>
<accession>A0AA39W243</accession>
<evidence type="ECO:0000313" key="2">
    <source>
        <dbReference type="Proteomes" id="UP001168877"/>
    </source>
</evidence>
<dbReference type="AlphaFoldDB" id="A0AA39W243"/>